<name>A0A452RB88_URSAM</name>
<reference evidence="2" key="2">
    <citation type="submission" date="2025-08" db="UniProtKB">
        <authorList>
            <consortium name="Ensembl"/>
        </authorList>
    </citation>
    <scope>IDENTIFICATION</scope>
</reference>
<keyword evidence="1" id="KW-0812">Transmembrane</keyword>
<dbReference type="AlphaFoldDB" id="A0A452RB88"/>
<reference evidence="2" key="3">
    <citation type="submission" date="2025-09" db="UniProtKB">
        <authorList>
            <consortium name="Ensembl"/>
        </authorList>
    </citation>
    <scope>IDENTIFICATION</scope>
</reference>
<keyword evidence="1" id="KW-0472">Membrane</keyword>
<protein>
    <submittedName>
        <fullName evidence="2">Uncharacterized protein</fullName>
    </submittedName>
</protein>
<evidence type="ECO:0000313" key="2">
    <source>
        <dbReference type="Ensembl" id="ENSUAMP00000015920.1"/>
    </source>
</evidence>
<dbReference type="Ensembl" id="ENSUAMT00000017843.1">
    <property type="protein sequence ID" value="ENSUAMP00000015920.1"/>
    <property type="gene ID" value="ENSUAMG00000012718.1"/>
</dbReference>
<organism evidence="2 3">
    <name type="scientific">Ursus americanus</name>
    <name type="common">American black bear</name>
    <name type="synonym">Euarctos americanus</name>
    <dbReference type="NCBI Taxonomy" id="9643"/>
    <lineage>
        <taxon>Eukaryota</taxon>
        <taxon>Metazoa</taxon>
        <taxon>Chordata</taxon>
        <taxon>Craniata</taxon>
        <taxon>Vertebrata</taxon>
        <taxon>Euteleostomi</taxon>
        <taxon>Mammalia</taxon>
        <taxon>Eutheria</taxon>
        <taxon>Laurasiatheria</taxon>
        <taxon>Carnivora</taxon>
        <taxon>Caniformia</taxon>
        <taxon>Ursidae</taxon>
        <taxon>Ursus</taxon>
    </lineage>
</organism>
<sequence length="65" mass="7636">MMEINLRLYLTTFPCNSIEVLVTIKIFMPTTVPIRKNIFFRLVISPFRISWVHVLIFTAFETGCL</sequence>
<keyword evidence="3" id="KW-1185">Reference proteome</keyword>
<accession>A0A452RB88</accession>
<dbReference type="GeneTree" id="ENSGT00910000147767"/>
<reference evidence="3" key="1">
    <citation type="submission" date="2016-06" db="EMBL/GenBank/DDBJ databases">
        <title>De novo assembly and RNA-Seq shows season-dependent expression and editing in black bear kidneys.</title>
        <authorList>
            <person name="Korstanje R."/>
            <person name="Srivastava A."/>
            <person name="Sarsani V.K."/>
            <person name="Sheehan S.M."/>
            <person name="Seger R.L."/>
            <person name="Barter M.E."/>
            <person name="Lindqvist C."/>
            <person name="Brody L.C."/>
            <person name="Mullikin J.C."/>
        </authorList>
    </citation>
    <scope>NUCLEOTIDE SEQUENCE [LARGE SCALE GENOMIC DNA]</scope>
</reference>
<dbReference type="Proteomes" id="UP000291022">
    <property type="component" value="Unassembled WGS sequence"/>
</dbReference>
<proteinExistence type="predicted"/>
<keyword evidence="1" id="KW-1133">Transmembrane helix</keyword>
<evidence type="ECO:0000256" key="1">
    <source>
        <dbReference type="SAM" id="Phobius"/>
    </source>
</evidence>
<evidence type="ECO:0000313" key="3">
    <source>
        <dbReference type="Proteomes" id="UP000291022"/>
    </source>
</evidence>
<dbReference type="OMA" id="MMEINLR"/>
<feature type="transmembrane region" description="Helical" evidence="1">
    <location>
        <begin position="39"/>
        <end position="60"/>
    </location>
</feature>